<dbReference type="AlphaFoldDB" id="A0A0F9CVA4"/>
<keyword evidence="1" id="KW-0812">Transmembrane</keyword>
<evidence type="ECO:0008006" key="3">
    <source>
        <dbReference type="Google" id="ProtNLM"/>
    </source>
</evidence>
<proteinExistence type="predicted"/>
<feature type="transmembrane region" description="Helical" evidence="1">
    <location>
        <begin position="6"/>
        <end position="22"/>
    </location>
</feature>
<evidence type="ECO:0000256" key="1">
    <source>
        <dbReference type="SAM" id="Phobius"/>
    </source>
</evidence>
<gene>
    <name evidence="2" type="ORF">LCGC14_2277520</name>
</gene>
<feature type="transmembrane region" description="Helical" evidence="1">
    <location>
        <begin position="34"/>
        <end position="55"/>
    </location>
</feature>
<evidence type="ECO:0000313" key="2">
    <source>
        <dbReference type="EMBL" id="KKL53229.1"/>
    </source>
</evidence>
<keyword evidence="1" id="KW-0472">Membrane</keyword>
<keyword evidence="1" id="KW-1133">Transmembrane helix</keyword>
<dbReference type="EMBL" id="LAZR01031618">
    <property type="protein sequence ID" value="KKL53229.1"/>
    <property type="molecule type" value="Genomic_DNA"/>
</dbReference>
<protein>
    <recommendedName>
        <fullName evidence="3">DUF5698 domain-containing protein</fullName>
    </recommendedName>
</protein>
<name>A0A0F9CVA4_9ZZZZ</name>
<sequence length="107" mass="11888">MGVSHFLLILITSFAYIGTKAFQQLNVMHDYRKLVPLCTTIMVFCEVMIFGNIAVEAVEGDIWGLTFTIVAMSVGASSGALLSMTMHKRMRKNGGKDERVRHRSHPG</sequence>
<feature type="transmembrane region" description="Helical" evidence="1">
    <location>
        <begin position="61"/>
        <end position="82"/>
    </location>
</feature>
<comment type="caution">
    <text evidence="2">The sequence shown here is derived from an EMBL/GenBank/DDBJ whole genome shotgun (WGS) entry which is preliminary data.</text>
</comment>
<reference evidence="2" key="1">
    <citation type="journal article" date="2015" name="Nature">
        <title>Complex archaea that bridge the gap between prokaryotes and eukaryotes.</title>
        <authorList>
            <person name="Spang A."/>
            <person name="Saw J.H."/>
            <person name="Jorgensen S.L."/>
            <person name="Zaremba-Niedzwiedzka K."/>
            <person name="Martijn J."/>
            <person name="Lind A.E."/>
            <person name="van Eijk R."/>
            <person name="Schleper C."/>
            <person name="Guy L."/>
            <person name="Ettema T.J."/>
        </authorList>
    </citation>
    <scope>NUCLEOTIDE SEQUENCE</scope>
</reference>
<organism evidence="2">
    <name type="scientific">marine sediment metagenome</name>
    <dbReference type="NCBI Taxonomy" id="412755"/>
    <lineage>
        <taxon>unclassified sequences</taxon>
        <taxon>metagenomes</taxon>
        <taxon>ecological metagenomes</taxon>
    </lineage>
</organism>
<accession>A0A0F9CVA4</accession>